<protein>
    <submittedName>
        <fullName evidence="2">Dynamin family protein</fullName>
    </submittedName>
</protein>
<dbReference type="InterPro" id="IPR022812">
    <property type="entry name" value="Dynamin"/>
</dbReference>
<proteinExistence type="predicted"/>
<dbReference type="SUPFAM" id="SSF52540">
    <property type="entry name" value="P-loop containing nucleoside triphosphate hydrolases"/>
    <property type="match status" value="1"/>
</dbReference>
<gene>
    <name evidence="2" type="ORF">Terrestrivirus2_210</name>
</gene>
<dbReference type="GO" id="GO:0003924">
    <property type="term" value="F:GTPase activity"/>
    <property type="evidence" value="ECO:0007669"/>
    <property type="project" value="InterPro"/>
</dbReference>
<dbReference type="InterPro" id="IPR003130">
    <property type="entry name" value="GED"/>
</dbReference>
<accession>A0A3G4ZLH8</accession>
<dbReference type="Pfam" id="PF00350">
    <property type="entry name" value="Dynamin_N"/>
    <property type="match status" value="1"/>
</dbReference>
<dbReference type="InterPro" id="IPR045063">
    <property type="entry name" value="Dynamin_N"/>
</dbReference>
<dbReference type="EMBL" id="MK071980">
    <property type="protein sequence ID" value="AYV75702.1"/>
    <property type="molecule type" value="Genomic_DNA"/>
</dbReference>
<evidence type="ECO:0000259" key="1">
    <source>
        <dbReference type="PROSITE" id="PS51718"/>
    </source>
</evidence>
<reference evidence="2" key="1">
    <citation type="submission" date="2018-10" db="EMBL/GenBank/DDBJ databases">
        <title>Hidden diversity of soil giant viruses.</title>
        <authorList>
            <person name="Schulz F."/>
            <person name="Alteio L."/>
            <person name="Goudeau D."/>
            <person name="Ryan E.M."/>
            <person name="Malmstrom R.R."/>
            <person name="Blanchard J."/>
            <person name="Woyke T."/>
        </authorList>
    </citation>
    <scope>NUCLEOTIDE SEQUENCE</scope>
    <source>
        <strain evidence="2">TEV1</strain>
    </source>
</reference>
<sequence>MNSSAEFKKLIAFSHSINTLNSEIKSLDFTNLYNEKNSLDGLNDFDDDLENIPSIVMIGSQSSGKSTLINRIAGFNVSPTGSGLVTTAPLNILMKTSENRRVVIETKYFDNFKQTAEEVEMVQQYIRTISKQFADEQHSPISSKSINIVIESPDVCNISMIDLPGLIAVPKQQNQTELIDKINNIAVQFISRPNSIVAVMIQAGSDLETNIALALLKKYNYQLSNCVGVLTKVDLTDISDGICETLNGNTVPDAFKMEYGYFAIQCKTLDKINNHNRFGVDNLLQFLAQILMKSLKIHHNKFIKIIDSIHTKLQSRLINLGDDIIFDDESGAKMDQKLFIVHTHLVQLCGIIVSDIENYQLNNINNNLGSCFKSHALKLKTNIKTLNPFTIEIYTNEYFERIIATINGYHMDNYVSSVKLLEFCLLDKEKNPMKPLHDLSVNYIIAFSSDLTNKIKQICTETNGYNLYPQFYNAIYQLIIQYIQNLQKNALKAVNEFTEFNNSYIWTGDNIIDSIDSEISTPGGINNDACNYHDPYTEYTPADKNHKKSIPEKDNKNKFKYNILRHQLETYYNTVKDTYIKMVPKICMTRLIRELQKNLYKHLTDKLTHEIINNITENGSIIAEKKKLRSIIGKIIEIKENSIINM</sequence>
<evidence type="ECO:0000313" key="2">
    <source>
        <dbReference type="EMBL" id="AYV75702.1"/>
    </source>
</evidence>
<name>A0A3G4ZLH8_9VIRU</name>
<dbReference type="PROSITE" id="PS51718">
    <property type="entry name" value="G_DYNAMIN_2"/>
    <property type="match status" value="1"/>
</dbReference>
<dbReference type="Gene3D" id="3.40.50.300">
    <property type="entry name" value="P-loop containing nucleotide triphosphate hydrolases"/>
    <property type="match status" value="1"/>
</dbReference>
<dbReference type="PANTHER" id="PTHR11566">
    <property type="entry name" value="DYNAMIN"/>
    <property type="match status" value="1"/>
</dbReference>
<dbReference type="InterPro" id="IPR030381">
    <property type="entry name" value="G_DYNAMIN_dom"/>
</dbReference>
<dbReference type="SMART" id="SM00053">
    <property type="entry name" value="DYNc"/>
    <property type="match status" value="1"/>
</dbReference>
<dbReference type="Gene3D" id="1.20.120.1240">
    <property type="entry name" value="Dynamin, middle domain"/>
    <property type="match status" value="1"/>
</dbReference>
<dbReference type="PRINTS" id="PR00195">
    <property type="entry name" value="DYNAMIN"/>
</dbReference>
<dbReference type="GO" id="GO:0016020">
    <property type="term" value="C:membrane"/>
    <property type="evidence" value="ECO:0007669"/>
    <property type="project" value="TreeGrafter"/>
</dbReference>
<dbReference type="GO" id="GO:0005525">
    <property type="term" value="F:GTP binding"/>
    <property type="evidence" value="ECO:0007669"/>
    <property type="project" value="InterPro"/>
</dbReference>
<dbReference type="InterPro" id="IPR027417">
    <property type="entry name" value="P-loop_NTPase"/>
</dbReference>
<dbReference type="Pfam" id="PF02212">
    <property type="entry name" value="GED"/>
    <property type="match status" value="1"/>
</dbReference>
<dbReference type="GO" id="GO:0008017">
    <property type="term" value="F:microtubule binding"/>
    <property type="evidence" value="ECO:0007669"/>
    <property type="project" value="TreeGrafter"/>
</dbReference>
<organism evidence="2">
    <name type="scientific">Terrestrivirus sp</name>
    <dbReference type="NCBI Taxonomy" id="2487775"/>
    <lineage>
        <taxon>Viruses</taxon>
        <taxon>Varidnaviria</taxon>
        <taxon>Bamfordvirae</taxon>
        <taxon>Nucleocytoviricota</taxon>
        <taxon>Megaviricetes</taxon>
        <taxon>Imitervirales</taxon>
        <taxon>Mimiviridae</taxon>
        <taxon>Klosneuvirinae</taxon>
    </lineage>
</organism>
<feature type="domain" description="Dynamin-type G" evidence="1">
    <location>
        <begin position="49"/>
        <end position="332"/>
    </location>
</feature>
<dbReference type="InterPro" id="IPR001401">
    <property type="entry name" value="Dynamin_GTPase"/>
</dbReference>